<evidence type="ECO:0000256" key="1">
    <source>
        <dbReference type="SAM" id="SignalP"/>
    </source>
</evidence>
<organism evidence="3 4">
    <name type="scientific">Ficus carica</name>
    <name type="common">Common fig</name>
    <dbReference type="NCBI Taxonomy" id="3494"/>
    <lineage>
        <taxon>Eukaryota</taxon>
        <taxon>Viridiplantae</taxon>
        <taxon>Streptophyta</taxon>
        <taxon>Embryophyta</taxon>
        <taxon>Tracheophyta</taxon>
        <taxon>Spermatophyta</taxon>
        <taxon>Magnoliopsida</taxon>
        <taxon>eudicotyledons</taxon>
        <taxon>Gunneridae</taxon>
        <taxon>Pentapetalae</taxon>
        <taxon>rosids</taxon>
        <taxon>fabids</taxon>
        <taxon>Rosales</taxon>
        <taxon>Moraceae</taxon>
        <taxon>Ficeae</taxon>
        <taxon>Ficus</taxon>
    </lineage>
</organism>
<dbReference type="InterPro" id="IPR000845">
    <property type="entry name" value="Nucleoside_phosphorylase_d"/>
</dbReference>
<dbReference type="AlphaFoldDB" id="A0AA88AZ72"/>
<reference evidence="3" key="1">
    <citation type="submission" date="2023-07" db="EMBL/GenBank/DDBJ databases">
        <title>draft genome sequence of fig (Ficus carica).</title>
        <authorList>
            <person name="Takahashi T."/>
            <person name="Nishimura K."/>
        </authorList>
    </citation>
    <scope>NUCLEOTIDE SEQUENCE</scope>
</reference>
<dbReference type="EMBL" id="BTGU01000043">
    <property type="protein sequence ID" value="GMN52806.1"/>
    <property type="molecule type" value="Genomic_DNA"/>
</dbReference>
<dbReference type="Proteomes" id="UP001187192">
    <property type="component" value="Unassembled WGS sequence"/>
</dbReference>
<dbReference type="CDD" id="cd09008">
    <property type="entry name" value="MTAN"/>
    <property type="match status" value="1"/>
</dbReference>
<dbReference type="PANTHER" id="PTHR21234">
    <property type="entry name" value="PURINE NUCLEOSIDE PHOSPHORYLASE"/>
    <property type="match status" value="1"/>
</dbReference>
<name>A0AA88AZ72_FICCA</name>
<dbReference type="PANTHER" id="PTHR21234:SF30">
    <property type="entry name" value="PHOSPHORYLASE SUPERFAMILY PROTEIN"/>
    <property type="match status" value="1"/>
</dbReference>
<protein>
    <recommendedName>
        <fullName evidence="2">Nucleoside phosphorylase domain-containing protein</fullName>
    </recommendedName>
</protein>
<comment type="caution">
    <text evidence="3">The sequence shown here is derived from an EMBL/GenBank/DDBJ whole genome shotgun (WGS) entry which is preliminary data.</text>
</comment>
<dbReference type="SUPFAM" id="SSF53167">
    <property type="entry name" value="Purine and uridine phosphorylases"/>
    <property type="match status" value="1"/>
</dbReference>
<dbReference type="GO" id="GO:0009116">
    <property type="term" value="P:nucleoside metabolic process"/>
    <property type="evidence" value="ECO:0007669"/>
    <property type="project" value="InterPro"/>
</dbReference>
<dbReference type="InterPro" id="IPR035994">
    <property type="entry name" value="Nucleoside_phosphorylase_sf"/>
</dbReference>
<dbReference type="Pfam" id="PF01048">
    <property type="entry name" value="PNP_UDP_1"/>
    <property type="match status" value="1"/>
</dbReference>
<feature type="signal peptide" evidence="1">
    <location>
        <begin position="1"/>
        <end position="20"/>
    </location>
</feature>
<gene>
    <name evidence="3" type="ORF">TIFTF001_021952</name>
</gene>
<feature type="chain" id="PRO_5041708386" description="Nucleoside phosphorylase domain-containing protein" evidence="1">
    <location>
        <begin position="21"/>
        <end position="324"/>
    </location>
</feature>
<evidence type="ECO:0000259" key="2">
    <source>
        <dbReference type="Pfam" id="PF01048"/>
    </source>
</evidence>
<dbReference type="GO" id="GO:0003824">
    <property type="term" value="F:catalytic activity"/>
    <property type="evidence" value="ECO:0007669"/>
    <property type="project" value="InterPro"/>
</dbReference>
<keyword evidence="1" id="KW-0732">Signal</keyword>
<proteinExistence type="predicted"/>
<dbReference type="Gene3D" id="3.40.50.1580">
    <property type="entry name" value="Nucleoside phosphorylase domain"/>
    <property type="match status" value="1"/>
</dbReference>
<accession>A0AA88AZ72</accession>
<feature type="domain" description="Nucleoside phosphorylase" evidence="2">
    <location>
        <begin position="39"/>
        <end position="319"/>
    </location>
</feature>
<keyword evidence="4" id="KW-1185">Reference proteome</keyword>
<evidence type="ECO:0000313" key="4">
    <source>
        <dbReference type="Proteomes" id="UP001187192"/>
    </source>
</evidence>
<evidence type="ECO:0000313" key="3">
    <source>
        <dbReference type="EMBL" id="GMN52806.1"/>
    </source>
</evidence>
<sequence length="324" mass="35501">MAKWLGLVVLYSQMVAFAFCVPWSRHDILKQVNRKGPYIGLITVYPPEENAFFSTGAFKPDPKYPFLDLSGRRFRVGKVYDKRVIYVKCGVGLINAAATTQQMVDVFRISGIVHFGIAGNINNSMSIGDVSIPKEFINTGIWDWLNPNGTVDSTDIAGLEVKNYNTLKAGDNLLGHIGFNFEQFYSTSGVPNIAQTLVWAQVNQDWLHVASKLEGIKLQQCVNSSLCLEKKPKLVVGLRGSTSDIFVDNAAYRDFLFNTFNVSSSDMESSAVTSLSNGFPVIVIRGLSDVAGKQEGQNAINTFGSLAALNTASSVLHFLKQLPA</sequence>